<evidence type="ECO:0000313" key="2">
    <source>
        <dbReference type="EMBL" id="MBB3996460.1"/>
    </source>
</evidence>
<feature type="signal peptide" evidence="1">
    <location>
        <begin position="1"/>
        <end position="20"/>
    </location>
</feature>
<comment type="caution">
    <text evidence="2">The sequence shown here is derived from an EMBL/GenBank/DDBJ whole genome shotgun (WGS) entry which is preliminary data.</text>
</comment>
<keyword evidence="1" id="KW-0732">Signal</keyword>
<dbReference type="RefSeq" id="WP_183197118.1">
    <property type="nucleotide sequence ID" value="NZ_JACIEK010000001.1"/>
</dbReference>
<reference evidence="2 3" key="1">
    <citation type="submission" date="2020-08" db="EMBL/GenBank/DDBJ databases">
        <title>Genomic Encyclopedia of Type Strains, Phase IV (KMG-IV): sequencing the most valuable type-strain genomes for metagenomic binning, comparative biology and taxonomic classification.</title>
        <authorList>
            <person name="Goeker M."/>
        </authorList>
    </citation>
    <scope>NUCLEOTIDE SEQUENCE [LARGE SCALE GENOMIC DNA]</scope>
    <source>
        <strain evidence="2 3">DSM 102238</strain>
    </source>
</reference>
<feature type="chain" id="PRO_5031539597" description="DUF481 domain-containing protein" evidence="1">
    <location>
        <begin position="21"/>
        <end position="261"/>
    </location>
</feature>
<evidence type="ECO:0008006" key="4">
    <source>
        <dbReference type="Google" id="ProtNLM"/>
    </source>
</evidence>
<evidence type="ECO:0000256" key="1">
    <source>
        <dbReference type="SAM" id="SignalP"/>
    </source>
</evidence>
<dbReference type="AlphaFoldDB" id="A0A7W6E829"/>
<dbReference type="Proteomes" id="UP000542776">
    <property type="component" value="Unassembled WGS sequence"/>
</dbReference>
<accession>A0A7W6E829</accession>
<dbReference type="EMBL" id="JACIEK010000001">
    <property type="protein sequence ID" value="MBB3996460.1"/>
    <property type="molecule type" value="Genomic_DNA"/>
</dbReference>
<name>A0A7W6E829_9HYPH</name>
<keyword evidence="3" id="KW-1185">Reference proteome</keyword>
<evidence type="ECO:0000313" key="3">
    <source>
        <dbReference type="Proteomes" id="UP000542776"/>
    </source>
</evidence>
<gene>
    <name evidence="2" type="ORF">GGR04_000281</name>
</gene>
<sequence length="261" mass="28145">MSASLALIALSAAAPSQALAGAWTLEKGKGLVIVTGFASRADKGFAAERKTQAVAGFRKVEIQGLAEYGISDRFTARVRTEVRDVRQEGGDPERRTGLGFSEIGGRYRFLQRGGFVASAEANLRLAEVQDLVDPVQAGLLEAEYEARLLGGYGFTLRERPSFANVELAYRARAGDRPDEIRVDTTLGIRATPRLLALAQVFSVVSAGSAESLAPYDYHKVQLSGVYDVTPRISVQLGGFTTVAGRNALREDGLLSALWFKF</sequence>
<organism evidence="2 3">
    <name type="scientific">Aureimonas pseudogalii</name>
    <dbReference type="NCBI Taxonomy" id="1744844"/>
    <lineage>
        <taxon>Bacteria</taxon>
        <taxon>Pseudomonadati</taxon>
        <taxon>Pseudomonadota</taxon>
        <taxon>Alphaproteobacteria</taxon>
        <taxon>Hyphomicrobiales</taxon>
        <taxon>Aurantimonadaceae</taxon>
        <taxon>Aureimonas</taxon>
    </lineage>
</organism>
<protein>
    <recommendedName>
        <fullName evidence="4">DUF481 domain-containing protein</fullName>
    </recommendedName>
</protein>
<proteinExistence type="predicted"/>